<dbReference type="HOGENOM" id="CLU_030496_1_0_0"/>
<dbReference type="SUPFAM" id="SSF69279">
    <property type="entry name" value="Phage tail proteins"/>
    <property type="match status" value="1"/>
</dbReference>
<dbReference type="AlphaFoldDB" id="D1AH50"/>
<name>D1AH50_SEBTE</name>
<dbReference type="EMBL" id="CP001739">
    <property type="protein sequence ID" value="ACZ08084.1"/>
    <property type="molecule type" value="Genomic_DNA"/>
</dbReference>
<reference evidence="1 2" key="2">
    <citation type="journal article" date="2010" name="Stand. Genomic Sci.">
        <title>Complete genome sequence of Sebaldella termitidis type strain (NCTC 11300).</title>
        <authorList>
            <person name="Harmon-Smith M."/>
            <person name="Celia L."/>
            <person name="Chertkov O."/>
            <person name="Lapidus A."/>
            <person name="Copeland A."/>
            <person name="Glavina Del Rio T."/>
            <person name="Nolan M."/>
            <person name="Lucas S."/>
            <person name="Tice H."/>
            <person name="Cheng J.F."/>
            <person name="Han C."/>
            <person name="Detter J.C."/>
            <person name="Bruce D."/>
            <person name="Goodwin L."/>
            <person name="Pitluck S."/>
            <person name="Pati A."/>
            <person name="Liolios K."/>
            <person name="Ivanova N."/>
            <person name="Mavromatis K."/>
            <person name="Mikhailova N."/>
            <person name="Chen A."/>
            <person name="Palaniappan K."/>
            <person name="Land M."/>
            <person name="Hauser L."/>
            <person name="Chang Y.J."/>
            <person name="Jeffries C.D."/>
            <person name="Brettin T."/>
            <person name="Goker M."/>
            <person name="Beck B."/>
            <person name="Bristow J."/>
            <person name="Eisen J.A."/>
            <person name="Markowitz V."/>
            <person name="Hugenholtz P."/>
            <person name="Kyrpides N.C."/>
            <person name="Klenk H.P."/>
            <person name="Chen F."/>
        </authorList>
    </citation>
    <scope>NUCLEOTIDE SEQUENCE [LARGE SCALE GENOMIC DNA]</scope>
    <source>
        <strain evidence="2">ATCC 33386 / NCTC 11300</strain>
    </source>
</reference>
<dbReference type="KEGG" id="str:Sterm_1216"/>
<dbReference type="RefSeq" id="WP_012860680.1">
    <property type="nucleotide sequence ID" value="NC_013517.1"/>
</dbReference>
<evidence type="ECO:0008006" key="3">
    <source>
        <dbReference type="Google" id="ProtNLM"/>
    </source>
</evidence>
<keyword evidence="2" id="KW-1185">Reference proteome</keyword>
<organism evidence="1 2">
    <name type="scientific">Sebaldella termitidis (strain ATCC 33386 / NCTC 11300)</name>
    <dbReference type="NCBI Taxonomy" id="526218"/>
    <lineage>
        <taxon>Bacteria</taxon>
        <taxon>Fusobacteriati</taxon>
        <taxon>Fusobacteriota</taxon>
        <taxon>Fusobacteriia</taxon>
        <taxon>Fusobacteriales</taxon>
        <taxon>Leptotrichiaceae</taxon>
        <taxon>Sebaldella</taxon>
    </lineage>
</organism>
<dbReference type="STRING" id="526218.Sterm_1216"/>
<evidence type="ECO:0000313" key="1">
    <source>
        <dbReference type="EMBL" id="ACZ08084.1"/>
    </source>
</evidence>
<protein>
    <recommendedName>
        <fullName evidence="3">Gp5/Type VI secretion system Vgr protein OB-fold domain-containing protein</fullName>
    </recommendedName>
</protein>
<reference evidence="2" key="1">
    <citation type="submission" date="2009-09" db="EMBL/GenBank/DDBJ databases">
        <title>The complete chromosome of Sebaldella termitidis ATCC 33386.</title>
        <authorList>
            <consortium name="US DOE Joint Genome Institute (JGI-PGF)"/>
            <person name="Lucas S."/>
            <person name="Copeland A."/>
            <person name="Lapidus A."/>
            <person name="Glavina del Rio T."/>
            <person name="Dalin E."/>
            <person name="Tice H."/>
            <person name="Bruce D."/>
            <person name="Goodwin L."/>
            <person name="Pitluck S."/>
            <person name="Kyrpides N."/>
            <person name="Mavromatis K."/>
            <person name="Ivanova N."/>
            <person name="Mikhailova N."/>
            <person name="Sims D."/>
            <person name="Meincke L."/>
            <person name="Brettin T."/>
            <person name="Detter J.C."/>
            <person name="Han C."/>
            <person name="Larimer F."/>
            <person name="Land M."/>
            <person name="Hauser L."/>
            <person name="Markowitz V."/>
            <person name="Cheng J.F."/>
            <person name="Hugenholtz P."/>
            <person name="Woyke T."/>
            <person name="Wu D."/>
            <person name="Eisen J.A."/>
        </authorList>
    </citation>
    <scope>NUCLEOTIDE SEQUENCE [LARGE SCALE GENOMIC DNA]</scope>
    <source>
        <strain evidence="2">ATCC 33386 / NCTC 11300</strain>
    </source>
</reference>
<dbReference type="eggNOG" id="COG3501">
    <property type="taxonomic scope" value="Bacteria"/>
</dbReference>
<gene>
    <name evidence="1" type="ordered locus">Sterm_1216</name>
</gene>
<sequence>MTNIKNDRTENISGSNNVKNIKDKVLYAAKQAKIRINNKVCDIKDLDFSINKETWKHDYLEMEFTIQNQEVGKYHSYIFSLDNQLEIELNRITESGNEDWKNIFYGPIENIDIELSAGERAKCKIKTYSESVKMDKIKKYRSFLDPEITYKKIAEIIMETYELKYKLAPELEQSIKHVYIQNGETDWQFLKRILSDVNIPLFSHLSEILFGKINSEEYLIDLSSSIYGRGRELGNILFKVNGTDPYNIGEKVSVQFEEDGRNMVGTKLVSKSYLFIEDNYIKCKCDLVDTGGFHKYEKYENNTFIGKSIEGNVIEVVNSDGIAKLTLDLTQGLKKCIKDDSEEAYIDVYAGKWQIPYVTPYSSSNTGLFCTPEKGDNVKLFFGSNNEEDIYIQGAVNNPGNGRFSDYENRNFHVNNSDFNMIVAKDNFSVNAASSIVYSSENITESAKIISNNSENHVETVRNDKTVIAKNINHTAAKNTTIKSNANTSITANGVSTVSGGQKVNING</sequence>
<proteinExistence type="predicted"/>
<dbReference type="Proteomes" id="UP000000845">
    <property type="component" value="Chromosome"/>
</dbReference>
<evidence type="ECO:0000313" key="2">
    <source>
        <dbReference type="Proteomes" id="UP000000845"/>
    </source>
</evidence>
<accession>D1AH50</accession>